<keyword evidence="3 6" id="KW-0378">Hydrolase</keyword>
<dbReference type="Gene3D" id="3.40.50.1000">
    <property type="entry name" value="HAD superfamily/HAD-like"/>
    <property type="match status" value="1"/>
</dbReference>
<protein>
    <submittedName>
        <fullName evidence="6">Putative hydrolase Rv0505c/MT0526</fullName>
        <ecNumber evidence="6">3.1.-.-</ecNumber>
    </submittedName>
</protein>
<evidence type="ECO:0000313" key="7">
    <source>
        <dbReference type="Proteomes" id="UP000199013"/>
    </source>
</evidence>
<keyword evidence="4" id="KW-0460">Magnesium</keyword>
<dbReference type="PANTHER" id="PTHR43344:SF15">
    <property type="entry name" value="PHOSPHOSERINE PHOSPHATASE SERB1"/>
    <property type="match status" value="1"/>
</dbReference>
<evidence type="ECO:0000313" key="6">
    <source>
        <dbReference type="EMBL" id="SBW28722.1"/>
    </source>
</evidence>
<dbReference type="Pfam" id="PF12710">
    <property type="entry name" value="HAD"/>
    <property type="match status" value="1"/>
</dbReference>
<dbReference type="SUPFAM" id="SSF56784">
    <property type="entry name" value="HAD-like"/>
    <property type="match status" value="1"/>
</dbReference>
<organism evidence="6 7">
    <name type="scientific">Candidatus Protofrankia californiensis</name>
    <dbReference type="NCBI Taxonomy" id="1839754"/>
    <lineage>
        <taxon>Bacteria</taxon>
        <taxon>Bacillati</taxon>
        <taxon>Actinomycetota</taxon>
        <taxon>Actinomycetes</taxon>
        <taxon>Frankiales</taxon>
        <taxon>Frankiaceae</taxon>
        <taxon>Protofrankia</taxon>
    </lineage>
</organism>
<keyword evidence="7" id="KW-1185">Reference proteome</keyword>
<evidence type="ECO:0000256" key="2">
    <source>
        <dbReference type="ARBA" id="ARBA00022723"/>
    </source>
</evidence>
<reference evidence="7" key="1">
    <citation type="submission" date="2016-02" db="EMBL/GenBank/DDBJ databases">
        <authorList>
            <person name="Wibberg D."/>
        </authorList>
    </citation>
    <scope>NUCLEOTIDE SEQUENCE [LARGE SCALE GENOMIC DNA]</scope>
</reference>
<dbReference type="FunFam" id="3.40.50.1000:FF:000025">
    <property type="entry name" value="HAD hydrolase, family IB"/>
    <property type="match status" value="1"/>
</dbReference>
<evidence type="ECO:0000256" key="3">
    <source>
        <dbReference type="ARBA" id="ARBA00022801"/>
    </source>
</evidence>
<sequence length="300" mass="32563">MRFRPRPQRSADDKARRADAEAAATAALKVAADQAAKAPPDPTAAAFFDVDNTMMMGASIFYFARGLAARDFFQSRDLLRFGWQHVTYRVWGLENTDGMRDVKEAALAFVAGREVAEIVRFGEEIYDERMAERIYSGTRALAEQHLDAGQRVWLVTATPVELASVIARRLGLTGALGTVSEVVDGRYTGHLVGEPLHGPAKAAAVRALAEREQLDLSRCWAFSDSINDLPMLSLVGHPVAINPDPDLKAVARERDWPIKDFRMARKAARIGVPTAAGMGALAGGVAAGMALRRRYIGATG</sequence>
<dbReference type="CDD" id="cd02612">
    <property type="entry name" value="HAD_PGPPase"/>
    <property type="match status" value="1"/>
</dbReference>
<dbReference type="NCBIfam" id="TIGR01490">
    <property type="entry name" value="HAD-SF-IB-hyp1"/>
    <property type="match status" value="1"/>
</dbReference>
<dbReference type="InterPro" id="IPR050582">
    <property type="entry name" value="HAD-like_SerB"/>
</dbReference>
<gene>
    <name evidence="6" type="ORF">FDG2_5912</name>
</gene>
<name>A0A1C3PFV4_9ACTN</name>
<accession>A0A1C3PFV4</accession>
<keyword evidence="5" id="KW-1133">Transmembrane helix</keyword>
<comment type="similarity">
    <text evidence="1">Belongs to the HAD-like hydrolase superfamily. SerB family.</text>
</comment>
<evidence type="ECO:0000256" key="5">
    <source>
        <dbReference type="SAM" id="Phobius"/>
    </source>
</evidence>
<dbReference type="InterPro" id="IPR023214">
    <property type="entry name" value="HAD_sf"/>
</dbReference>
<evidence type="ECO:0000256" key="1">
    <source>
        <dbReference type="ARBA" id="ARBA00009184"/>
    </source>
</evidence>
<evidence type="ECO:0000256" key="4">
    <source>
        <dbReference type="ARBA" id="ARBA00022842"/>
    </source>
</evidence>
<dbReference type="GO" id="GO:0016787">
    <property type="term" value="F:hydrolase activity"/>
    <property type="evidence" value="ECO:0007669"/>
    <property type="project" value="UniProtKB-KW"/>
</dbReference>
<dbReference type="NCBIfam" id="TIGR01488">
    <property type="entry name" value="HAD-SF-IB"/>
    <property type="match status" value="1"/>
</dbReference>
<keyword evidence="5" id="KW-0812">Transmembrane</keyword>
<proteinExistence type="inferred from homology"/>
<dbReference type="InterPro" id="IPR036412">
    <property type="entry name" value="HAD-like_sf"/>
</dbReference>
<feature type="transmembrane region" description="Helical" evidence="5">
    <location>
        <begin position="270"/>
        <end position="291"/>
    </location>
</feature>
<dbReference type="AlphaFoldDB" id="A0A1C3PFV4"/>
<dbReference type="GO" id="GO:0046872">
    <property type="term" value="F:metal ion binding"/>
    <property type="evidence" value="ECO:0007669"/>
    <property type="project" value="UniProtKB-KW"/>
</dbReference>
<dbReference type="Gene3D" id="1.20.1440.100">
    <property type="entry name" value="SG protein - dephosphorylation function"/>
    <property type="match status" value="1"/>
</dbReference>
<dbReference type="EC" id="3.1.-.-" evidence="6"/>
<dbReference type="PANTHER" id="PTHR43344">
    <property type="entry name" value="PHOSPHOSERINE PHOSPHATASE"/>
    <property type="match status" value="1"/>
</dbReference>
<dbReference type="InterPro" id="IPR006385">
    <property type="entry name" value="HAD_hydro_SerB1"/>
</dbReference>
<keyword evidence="5" id="KW-0472">Membrane</keyword>
<dbReference type="Proteomes" id="UP000199013">
    <property type="component" value="Unassembled WGS sequence"/>
</dbReference>
<keyword evidence="2" id="KW-0479">Metal-binding</keyword>
<dbReference type="EMBL" id="FLUV01002445">
    <property type="protein sequence ID" value="SBW28722.1"/>
    <property type="molecule type" value="Genomic_DNA"/>
</dbReference>